<accession>A0A3E1RBD1</accession>
<comment type="caution">
    <text evidence="2">The sequence shown here is derived from an EMBL/GenBank/DDBJ whole genome shotgun (WGS) entry which is preliminary data.</text>
</comment>
<dbReference type="EMBL" id="QFZK01000011">
    <property type="protein sequence ID" value="RFO95980.1"/>
    <property type="molecule type" value="Genomic_DNA"/>
</dbReference>
<proteinExistence type="predicted"/>
<dbReference type="Gene3D" id="2.60.120.10">
    <property type="entry name" value="Jelly Rolls"/>
    <property type="match status" value="2"/>
</dbReference>
<feature type="domain" description="ChrR-like cupin" evidence="1">
    <location>
        <begin position="9"/>
        <end position="111"/>
    </location>
</feature>
<dbReference type="OrthoDB" id="9801227at2"/>
<feature type="domain" description="ChrR-like cupin" evidence="1">
    <location>
        <begin position="117"/>
        <end position="216"/>
    </location>
</feature>
<dbReference type="AlphaFoldDB" id="A0A3E1RBD1"/>
<name>A0A3E1RBD1_9BURK</name>
<gene>
    <name evidence="2" type="ORF">DIC66_15850</name>
</gene>
<evidence type="ECO:0000259" key="1">
    <source>
        <dbReference type="Pfam" id="PF12973"/>
    </source>
</evidence>
<dbReference type="InterPro" id="IPR011051">
    <property type="entry name" value="RmlC_Cupin_sf"/>
</dbReference>
<dbReference type="CDD" id="cd20303">
    <property type="entry name" value="cupin_ChrR_1"/>
    <property type="match status" value="2"/>
</dbReference>
<reference evidence="2 3" key="1">
    <citation type="submission" date="2018-05" db="EMBL/GenBank/DDBJ databases">
        <title>Rhodoferax soyangensis sp.nov., isolated from an oligotrophic freshwater lake.</title>
        <authorList>
            <person name="Park M."/>
        </authorList>
    </citation>
    <scope>NUCLEOTIDE SEQUENCE [LARGE SCALE GENOMIC DNA]</scope>
    <source>
        <strain evidence="2 3">IMCC26218</strain>
    </source>
</reference>
<evidence type="ECO:0000313" key="2">
    <source>
        <dbReference type="EMBL" id="RFO95980.1"/>
    </source>
</evidence>
<keyword evidence="3" id="KW-1185">Reference proteome</keyword>
<organism evidence="2 3">
    <name type="scientific">Rhodoferax lacus</name>
    <dbReference type="NCBI Taxonomy" id="2184758"/>
    <lineage>
        <taxon>Bacteria</taxon>
        <taxon>Pseudomonadati</taxon>
        <taxon>Pseudomonadota</taxon>
        <taxon>Betaproteobacteria</taxon>
        <taxon>Burkholderiales</taxon>
        <taxon>Comamonadaceae</taxon>
        <taxon>Rhodoferax</taxon>
    </lineage>
</organism>
<sequence>MLLNADVSQRCVVDSNALPWQPSPSPLVQRRLLERDGGEVARATSIVRYGAGAKFDLHTHGLGEEILVLGGTLSDEYGHYGTGSYLKNPPGSSHAPFSEGGCTLFVKLSHLSPDDSERVVAHTRQAPWLRGMVEGLTVMPLSEFGTTHTALVRWAPGTYFNPHRHYGGEEIFVVEGVFSDEYGSYPQGSWIRSPHLSQHKPFSVEGCLILVKTGHLLADATGPA</sequence>
<dbReference type="InterPro" id="IPR014710">
    <property type="entry name" value="RmlC-like_jellyroll"/>
</dbReference>
<evidence type="ECO:0000313" key="3">
    <source>
        <dbReference type="Proteomes" id="UP000260665"/>
    </source>
</evidence>
<dbReference type="RefSeq" id="WP_117179091.1">
    <property type="nucleotide sequence ID" value="NZ_QFZK01000011.1"/>
</dbReference>
<dbReference type="Proteomes" id="UP000260665">
    <property type="component" value="Unassembled WGS sequence"/>
</dbReference>
<dbReference type="InterPro" id="IPR025979">
    <property type="entry name" value="ChrR-like_cupin_dom"/>
</dbReference>
<protein>
    <submittedName>
        <fullName evidence="2">Cupin</fullName>
    </submittedName>
</protein>
<dbReference type="Pfam" id="PF12973">
    <property type="entry name" value="Cupin_7"/>
    <property type="match status" value="2"/>
</dbReference>
<dbReference type="SUPFAM" id="SSF51182">
    <property type="entry name" value="RmlC-like cupins"/>
    <property type="match status" value="2"/>
</dbReference>